<dbReference type="EMBL" id="JXST01000006">
    <property type="protein sequence ID" value="KIU17817.1"/>
    <property type="molecule type" value="Genomic_DNA"/>
</dbReference>
<feature type="domain" description="HTH tetR-type" evidence="5">
    <location>
        <begin position="23"/>
        <end position="83"/>
    </location>
</feature>
<dbReference type="InterPro" id="IPR001647">
    <property type="entry name" value="HTH_TetR"/>
</dbReference>
<dbReference type="InterPro" id="IPR009057">
    <property type="entry name" value="Homeodomain-like_sf"/>
</dbReference>
<evidence type="ECO:0000256" key="3">
    <source>
        <dbReference type="ARBA" id="ARBA00023163"/>
    </source>
</evidence>
<evidence type="ECO:0000256" key="1">
    <source>
        <dbReference type="ARBA" id="ARBA00023015"/>
    </source>
</evidence>
<dbReference type="GO" id="GO:0003700">
    <property type="term" value="F:DNA-binding transcription factor activity"/>
    <property type="evidence" value="ECO:0007669"/>
    <property type="project" value="TreeGrafter"/>
</dbReference>
<keyword evidence="2 4" id="KW-0238">DNA-binding</keyword>
<dbReference type="PANTHER" id="PTHR30055">
    <property type="entry name" value="HTH-TYPE TRANSCRIPTIONAL REGULATOR RUTR"/>
    <property type="match status" value="1"/>
</dbReference>
<evidence type="ECO:0000259" key="5">
    <source>
        <dbReference type="PROSITE" id="PS50977"/>
    </source>
</evidence>
<protein>
    <recommendedName>
        <fullName evidence="5">HTH tetR-type domain-containing protein</fullName>
    </recommendedName>
</protein>
<dbReference type="STRING" id="280871.TL10_05965"/>
<evidence type="ECO:0000313" key="6">
    <source>
        <dbReference type="EMBL" id="KIU17817.1"/>
    </source>
</evidence>
<dbReference type="AlphaFoldDB" id="A0A0D1LH72"/>
<sequence length="222" mass="24104">MCQDGEMAEARSYGGRSASERSSERRARFLDVGLELLGTGGLTAVTLRGVCKTANLSSRYFYETFADTDALTVAVYDSIVEEMIQLGLDRVAQAPSELSRQVNAGLRCAVDLFAADPRKGRVVLNLSLASPGLAERRRDTSERIAAIIANLGGDYLRPGTDPGRLLTISRFFVGGFVELLTAWMADPATNCEELLDDCTHFFLSITADVLHSSPRARFGMAN</sequence>
<keyword evidence="3" id="KW-0804">Transcription</keyword>
<dbReference type="SUPFAM" id="SSF46689">
    <property type="entry name" value="Homeodomain-like"/>
    <property type="match status" value="1"/>
</dbReference>
<proteinExistence type="predicted"/>
<name>A0A0D1LH72_9MYCO</name>
<dbReference type="PROSITE" id="PS50977">
    <property type="entry name" value="HTH_TETR_2"/>
    <property type="match status" value="1"/>
</dbReference>
<evidence type="ECO:0000256" key="2">
    <source>
        <dbReference type="ARBA" id="ARBA00023125"/>
    </source>
</evidence>
<evidence type="ECO:0000256" key="4">
    <source>
        <dbReference type="PROSITE-ProRule" id="PRU00335"/>
    </source>
</evidence>
<reference evidence="6 7" key="1">
    <citation type="submission" date="2015-01" db="EMBL/GenBank/DDBJ databases">
        <title>Genome sequence of Mycobacterium llatzerense and Mycobacterium immunogenum recovered from brain abscess.</title>
        <authorList>
            <person name="Greninger A.L."/>
            <person name="Langelier C."/>
            <person name="Cunningham G."/>
            <person name="Chiu C.Y."/>
            <person name="Miller S."/>
        </authorList>
    </citation>
    <scope>NUCLEOTIDE SEQUENCE [LARGE SCALE GENOMIC DNA]</scope>
    <source>
        <strain evidence="6 7">CLUC14</strain>
    </source>
</reference>
<keyword evidence="1" id="KW-0805">Transcription regulation</keyword>
<feature type="DNA-binding region" description="H-T-H motif" evidence="4">
    <location>
        <begin position="46"/>
        <end position="65"/>
    </location>
</feature>
<dbReference type="InterPro" id="IPR050109">
    <property type="entry name" value="HTH-type_TetR-like_transc_reg"/>
</dbReference>
<accession>A0A0D1LH72</accession>
<gene>
    <name evidence="6" type="ORF">TL10_05965</name>
</gene>
<dbReference type="Gene3D" id="1.10.357.10">
    <property type="entry name" value="Tetracycline Repressor, domain 2"/>
    <property type="match status" value="1"/>
</dbReference>
<dbReference type="Proteomes" id="UP000032221">
    <property type="component" value="Unassembled WGS sequence"/>
</dbReference>
<keyword evidence="7" id="KW-1185">Reference proteome</keyword>
<evidence type="ECO:0000313" key="7">
    <source>
        <dbReference type="Proteomes" id="UP000032221"/>
    </source>
</evidence>
<dbReference type="PATRIC" id="fig|280871.6.peg.1228"/>
<comment type="caution">
    <text evidence="6">The sequence shown here is derived from an EMBL/GenBank/DDBJ whole genome shotgun (WGS) entry which is preliminary data.</text>
</comment>
<dbReference type="GO" id="GO:0000976">
    <property type="term" value="F:transcription cis-regulatory region binding"/>
    <property type="evidence" value="ECO:0007669"/>
    <property type="project" value="TreeGrafter"/>
</dbReference>
<organism evidence="6 7">
    <name type="scientific">Mycolicibacterium llatzerense</name>
    <dbReference type="NCBI Taxonomy" id="280871"/>
    <lineage>
        <taxon>Bacteria</taxon>
        <taxon>Bacillati</taxon>
        <taxon>Actinomycetota</taxon>
        <taxon>Actinomycetes</taxon>
        <taxon>Mycobacteriales</taxon>
        <taxon>Mycobacteriaceae</taxon>
        <taxon>Mycolicibacterium</taxon>
    </lineage>
</organism>
<dbReference type="PANTHER" id="PTHR30055:SF234">
    <property type="entry name" value="HTH-TYPE TRANSCRIPTIONAL REGULATOR BETI"/>
    <property type="match status" value="1"/>
</dbReference>